<gene>
    <name evidence="1" type="ORF">TPAB3V08_LOCUS14346</name>
</gene>
<dbReference type="Proteomes" id="UP001153148">
    <property type="component" value="Unassembled WGS sequence"/>
</dbReference>
<feature type="non-terminal residue" evidence="1">
    <location>
        <position position="62"/>
    </location>
</feature>
<comment type="caution">
    <text evidence="1">The sequence shown here is derived from an EMBL/GenBank/DDBJ whole genome shotgun (WGS) entry which is preliminary data.</text>
</comment>
<evidence type="ECO:0000313" key="2">
    <source>
        <dbReference type="Proteomes" id="UP001153148"/>
    </source>
</evidence>
<evidence type="ECO:0000313" key="1">
    <source>
        <dbReference type="EMBL" id="CAG2067403.1"/>
    </source>
</evidence>
<reference evidence="1" key="1">
    <citation type="submission" date="2021-03" db="EMBL/GenBank/DDBJ databases">
        <authorList>
            <person name="Tran Van P."/>
        </authorList>
    </citation>
    <scope>NUCLEOTIDE SEQUENCE</scope>
</reference>
<proteinExistence type="predicted"/>
<keyword evidence="2" id="KW-1185">Reference proteome</keyword>
<protein>
    <submittedName>
        <fullName evidence="1">Uncharacterized protein</fullName>
    </submittedName>
</protein>
<organism evidence="1 2">
    <name type="scientific">Timema podura</name>
    <name type="common">Walking stick</name>
    <dbReference type="NCBI Taxonomy" id="61482"/>
    <lineage>
        <taxon>Eukaryota</taxon>
        <taxon>Metazoa</taxon>
        <taxon>Ecdysozoa</taxon>
        <taxon>Arthropoda</taxon>
        <taxon>Hexapoda</taxon>
        <taxon>Insecta</taxon>
        <taxon>Pterygota</taxon>
        <taxon>Neoptera</taxon>
        <taxon>Polyneoptera</taxon>
        <taxon>Phasmatodea</taxon>
        <taxon>Timematodea</taxon>
        <taxon>Timematoidea</taxon>
        <taxon>Timematidae</taxon>
        <taxon>Timema</taxon>
    </lineage>
</organism>
<accession>A0ABN7PI41</accession>
<sequence>MDHRKSLLLNKTKTIGERHNPSFHTDTYLSPNKVQERWVETCKRNTVFTLLPLDKEIMAAAS</sequence>
<name>A0ABN7PI41_TIMPD</name>
<dbReference type="EMBL" id="CAJPIN010068451">
    <property type="protein sequence ID" value="CAG2067403.1"/>
    <property type="molecule type" value="Genomic_DNA"/>
</dbReference>